<dbReference type="AlphaFoldDB" id="A0A949NE55"/>
<dbReference type="GO" id="GO:0005886">
    <property type="term" value="C:plasma membrane"/>
    <property type="evidence" value="ECO:0007669"/>
    <property type="project" value="UniProtKB-SubCell"/>
</dbReference>
<dbReference type="Pfam" id="PF07690">
    <property type="entry name" value="MFS_1"/>
    <property type="match status" value="1"/>
</dbReference>
<proteinExistence type="predicted"/>
<evidence type="ECO:0000259" key="8">
    <source>
        <dbReference type="PROSITE" id="PS50850"/>
    </source>
</evidence>
<accession>A0A949NE55</accession>
<feature type="transmembrane region" description="Helical" evidence="7">
    <location>
        <begin position="354"/>
        <end position="373"/>
    </location>
</feature>
<feature type="transmembrane region" description="Helical" evidence="7">
    <location>
        <begin position="291"/>
        <end position="311"/>
    </location>
</feature>
<evidence type="ECO:0000313" key="10">
    <source>
        <dbReference type="Proteomes" id="UP000712157"/>
    </source>
</evidence>
<reference evidence="9" key="1">
    <citation type="submission" date="2021-06" db="EMBL/GenBank/DDBJ databases">
        <title>Description of novel taxa of the family Lachnospiraceae.</title>
        <authorList>
            <person name="Chaplin A.V."/>
            <person name="Sokolova S.R."/>
            <person name="Pikina A.P."/>
            <person name="Korzhanova M."/>
            <person name="Belova V."/>
            <person name="Korostin D."/>
            <person name="Efimov B.A."/>
        </authorList>
    </citation>
    <scope>NUCLEOTIDE SEQUENCE</scope>
    <source>
        <strain evidence="9">ASD5720</strain>
    </source>
</reference>
<dbReference type="PRINTS" id="PR01988">
    <property type="entry name" value="EXPORTERBACE"/>
</dbReference>
<organism evidence="9 10">
    <name type="scientific">Diplocloster agilis</name>
    <dbReference type="NCBI Taxonomy" id="2850323"/>
    <lineage>
        <taxon>Bacteria</taxon>
        <taxon>Bacillati</taxon>
        <taxon>Bacillota</taxon>
        <taxon>Clostridia</taxon>
        <taxon>Lachnospirales</taxon>
        <taxon>Lachnospiraceae</taxon>
        <taxon>Diplocloster</taxon>
    </lineage>
</organism>
<dbReference type="PANTHER" id="PTHR43266:SF9">
    <property type="entry name" value="PERMEASE, MAJOR FACILITATOR SUPERFAMILY-RELATED"/>
    <property type="match status" value="1"/>
</dbReference>
<dbReference type="PROSITE" id="PS50850">
    <property type="entry name" value="MFS"/>
    <property type="match status" value="1"/>
</dbReference>
<gene>
    <name evidence="9" type="ORF">KTH89_05475</name>
</gene>
<evidence type="ECO:0000256" key="1">
    <source>
        <dbReference type="ARBA" id="ARBA00004651"/>
    </source>
</evidence>
<keyword evidence="6 7" id="KW-0472">Membrane</keyword>
<feature type="transmembrane region" description="Helical" evidence="7">
    <location>
        <begin position="385"/>
        <end position="406"/>
    </location>
</feature>
<name>A0A949NE55_9FIRM</name>
<feature type="transmembrane region" description="Helical" evidence="7">
    <location>
        <begin position="44"/>
        <end position="68"/>
    </location>
</feature>
<protein>
    <submittedName>
        <fullName evidence="9">MFS transporter</fullName>
    </submittedName>
</protein>
<dbReference type="RefSeq" id="WP_238720963.1">
    <property type="nucleotide sequence ID" value="NZ_JAHQCW010000006.1"/>
</dbReference>
<feature type="domain" description="Major facilitator superfamily (MFS) profile" evidence="8">
    <location>
        <begin position="10"/>
        <end position="407"/>
    </location>
</feature>
<evidence type="ECO:0000256" key="3">
    <source>
        <dbReference type="ARBA" id="ARBA00022475"/>
    </source>
</evidence>
<comment type="subcellular location">
    <subcellularLocation>
        <location evidence="1">Cell membrane</location>
        <topology evidence="1">Multi-pass membrane protein</topology>
    </subcellularLocation>
</comment>
<dbReference type="Proteomes" id="UP000712157">
    <property type="component" value="Unassembled WGS sequence"/>
</dbReference>
<evidence type="ECO:0000256" key="5">
    <source>
        <dbReference type="ARBA" id="ARBA00022989"/>
    </source>
</evidence>
<evidence type="ECO:0000256" key="6">
    <source>
        <dbReference type="ARBA" id="ARBA00023136"/>
    </source>
</evidence>
<feature type="transmembrane region" description="Helical" evidence="7">
    <location>
        <begin position="317"/>
        <end position="342"/>
    </location>
</feature>
<keyword evidence="4 7" id="KW-0812">Transmembrane</keyword>
<dbReference type="SUPFAM" id="SSF103473">
    <property type="entry name" value="MFS general substrate transporter"/>
    <property type="match status" value="1"/>
</dbReference>
<dbReference type="InterPro" id="IPR036259">
    <property type="entry name" value="MFS_trans_sf"/>
</dbReference>
<sequence length="412" mass="44395">MNKNRLFHRDFTLVVIGQIISLFGNAILRFALPLYLLNITGSSSIYGTVLALSMIPMILLSPVGGIIADRVNKRNIMVILDFTTAALVLIFTLAMSQMNLVLLMTITMMLLCGIQAAYQPAVQASMPALASPEHLLSANAVINQVSSLAGLLGPIIGGILLSSFGLTPILVLGIFCFTCSAIMEIFIHIPFERQPVKTSMLTKALSDFRESVSYIRKDNPTIFKVMMIVAVFNLFLTSMLIVGFPVLITQTLGLSLKLCGYAEGALAFGGLCGGILTGILSKKLQVSNSHLLLLAATIFTLPVGIALLLQAPAMVTYLIITVCSFLLMASATMFTVQTLSYLQSVTPPHLIGKVISFAMTLSMCAQPVGQGMYGFLFDLLKDQTWVILLGTVLISAVVTILSARVFRTLKNS</sequence>
<feature type="transmembrane region" description="Helical" evidence="7">
    <location>
        <begin position="225"/>
        <end position="248"/>
    </location>
</feature>
<evidence type="ECO:0000313" key="9">
    <source>
        <dbReference type="EMBL" id="MBU9735979.1"/>
    </source>
</evidence>
<keyword evidence="3" id="KW-1003">Cell membrane</keyword>
<keyword evidence="10" id="KW-1185">Reference proteome</keyword>
<comment type="caution">
    <text evidence="9">The sequence shown here is derived from an EMBL/GenBank/DDBJ whole genome shotgun (WGS) entry which is preliminary data.</text>
</comment>
<dbReference type="InterPro" id="IPR020846">
    <property type="entry name" value="MFS_dom"/>
</dbReference>
<keyword evidence="2" id="KW-0813">Transport</keyword>
<dbReference type="GO" id="GO:0022857">
    <property type="term" value="F:transmembrane transporter activity"/>
    <property type="evidence" value="ECO:0007669"/>
    <property type="project" value="InterPro"/>
</dbReference>
<feature type="transmembrane region" description="Helical" evidence="7">
    <location>
        <begin position="260"/>
        <end position="279"/>
    </location>
</feature>
<dbReference type="EMBL" id="JAHQCW010000006">
    <property type="protein sequence ID" value="MBU9735979.1"/>
    <property type="molecule type" value="Genomic_DNA"/>
</dbReference>
<evidence type="ECO:0000256" key="4">
    <source>
        <dbReference type="ARBA" id="ARBA00022692"/>
    </source>
</evidence>
<dbReference type="InterPro" id="IPR011701">
    <property type="entry name" value="MFS"/>
</dbReference>
<dbReference type="CDD" id="cd06173">
    <property type="entry name" value="MFS_MefA_like"/>
    <property type="match status" value="1"/>
</dbReference>
<evidence type="ECO:0000256" key="2">
    <source>
        <dbReference type="ARBA" id="ARBA00022448"/>
    </source>
</evidence>
<feature type="transmembrane region" description="Helical" evidence="7">
    <location>
        <begin position="12"/>
        <end position="32"/>
    </location>
</feature>
<dbReference type="PANTHER" id="PTHR43266">
    <property type="entry name" value="MACROLIDE-EFFLUX PROTEIN"/>
    <property type="match status" value="1"/>
</dbReference>
<keyword evidence="5 7" id="KW-1133">Transmembrane helix</keyword>
<evidence type="ECO:0000256" key="7">
    <source>
        <dbReference type="SAM" id="Phobius"/>
    </source>
</evidence>
<dbReference type="InterPro" id="IPR022324">
    <property type="entry name" value="Bacilysin_exporter_BacE_put"/>
</dbReference>
<dbReference type="Gene3D" id="1.20.1250.20">
    <property type="entry name" value="MFS general substrate transporter like domains"/>
    <property type="match status" value="1"/>
</dbReference>